<dbReference type="InterPro" id="IPR018247">
    <property type="entry name" value="EF_Hand_1_Ca_BS"/>
</dbReference>
<evidence type="ECO:0000313" key="2">
    <source>
        <dbReference type="EMBL" id="KKN50574.1"/>
    </source>
</evidence>
<accession>A0A0F9R736</accession>
<dbReference type="Gene3D" id="1.10.238.10">
    <property type="entry name" value="EF-hand"/>
    <property type="match status" value="1"/>
</dbReference>
<protein>
    <recommendedName>
        <fullName evidence="1">EF-hand domain-containing protein</fullName>
    </recommendedName>
</protein>
<gene>
    <name evidence="2" type="ORF">LCGC14_0631530</name>
</gene>
<dbReference type="AlphaFoldDB" id="A0A0F9R736"/>
<dbReference type="GO" id="GO:0005509">
    <property type="term" value="F:calcium ion binding"/>
    <property type="evidence" value="ECO:0007669"/>
    <property type="project" value="InterPro"/>
</dbReference>
<dbReference type="InterPro" id="IPR011992">
    <property type="entry name" value="EF-hand-dom_pair"/>
</dbReference>
<dbReference type="PROSITE" id="PS00018">
    <property type="entry name" value="EF_HAND_1"/>
    <property type="match status" value="1"/>
</dbReference>
<comment type="caution">
    <text evidence="2">The sequence shown here is derived from an EMBL/GenBank/DDBJ whole genome shotgun (WGS) entry which is preliminary data.</text>
</comment>
<proteinExistence type="predicted"/>
<reference evidence="2" key="1">
    <citation type="journal article" date="2015" name="Nature">
        <title>Complex archaea that bridge the gap between prokaryotes and eukaryotes.</title>
        <authorList>
            <person name="Spang A."/>
            <person name="Saw J.H."/>
            <person name="Jorgensen S.L."/>
            <person name="Zaremba-Niedzwiedzka K."/>
            <person name="Martijn J."/>
            <person name="Lind A.E."/>
            <person name="van Eijk R."/>
            <person name="Schleper C."/>
            <person name="Guy L."/>
            <person name="Ettema T.J."/>
        </authorList>
    </citation>
    <scope>NUCLEOTIDE SEQUENCE</scope>
</reference>
<feature type="domain" description="EF-hand" evidence="1">
    <location>
        <begin position="42"/>
        <end position="71"/>
    </location>
</feature>
<name>A0A0F9R736_9ZZZZ</name>
<sequence>MKTLHKTLALVALASSSAAFAAVDFDSFDADGDGVISKTEAQVNSQLVQLFDQLDADGNGELSKEEFSKVQ</sequence>
<dbReference type="Pfam" id="PF13202">
    <property type="entry name" value="EF-hand_5"/>
    <property type="match status" value="2"/>
</dbReference>
<dbReference type="InterPro" id="IPR002048">
    <property type="entry name" value="EF_hand_dom"/>
</dbReference>
<organism evidence="2">
    <name type="scientific">marine sediment metagenome</name>
    <dbReference type="NCBI Taxonomy" id="412755"/>
    <lineage>
        <taxon>unclassified sequences</taxon>
        <taxon>metagenomes</taxon>
        <taxon>ecological metagenomes</taxon>
    </lineage>
</organism>
<dbReference type="SUPFAM" id="SSF47473">
    <property type="entry name" value="EF-hand"/>
    <property type="match status" value="1"/>
</dbReference>
<dbReference type="PROSITE" id="PS50222">
    <property type="entry name" value="EF_HAND_2"/>
    <property type="match status" value="1"/>
</dbReference>
<evidence type="ECO:0000259" key="1">
    <source>
        <dbReference type="PROSITE" id="PS50222"/>
    </source>
</evidence>
<dbReference type="EMBL" id="LAZR01001107">
    <property type="protein sequence ID" value="KKN50574.1"/>
    <property type="molecule type" value="Genomic_DNA"/>
</dbReference>